<proteinExistence type="predicted"/>
<evidence type="ECO:0000259" key="2">
    <source>
        <dbReference type="Pfam" id="PF13208"/>
    </source>
</evidence>
<dbReference type="Gene3D" id="1.25.40.10">
    <property type="entry name" value="Tetratricopeptide repeat domain"/>
    <property type="match status" value="1"/>
</dbReference>
<dbReference type="Pfam" id="PF13208">
    <property type="entry name" value="TerB_N"/>
    <property type="match status" value="1"/>
</dbReference>
<dbReference type="InterPro" id="IPR025266">
    <property type="entry name" value="TerB_N"/>
</dbReference>
<dbReference type="OrthoDB" id="227636at2"/>
<dbReference type="EMBL" id="RKLY01000032">
    <property type="protein sequence ID" value="TGD21779.1"/>
    <property type="molecule type" value="Genomic_DNA"/>
</dbReference>
<dbReference type="InterPro" id="IPR011990">
    <property type="entry name" value="TPR-like_helical_dom_sf"/>
</dbReference>
<evidence type="ECO:0000313" key="3">
    <source>
        <dbReference type="EMBL" id="TGD21779.1"/>
    </source>
</evidence>
<name>A0A4Z0JG92_9LACO</name>
<evidence type="ECO:0000256" key="1">
    <source>
        <dbReference type="SAM" id="MobiDB-lite"/>
    </source>
</evidence>
<feature type="region of interest" description="Disordered" evidence="1">
    <location>
        <begin position="311"/>
        <end position="336"/>
    </location>
</feature>
<comment type="caution">
    <text evidence="3">The sequence shown here is derived from an EMBL/GenBank/DDBJ whole genome shotgun (WGS) entry which is preliminary data.</text>
</comment>
<accession>A0A4Z0JG92</accession>
<sequence>MGLFDMFQKHKHSIGAVHKNSFKQSVNTFIPSIPQDVQNLLWFSDGENKNIDKSSEEPSAISYKLPLSTNVPEKLGYWPNYTRMSPSQRYSYLEWLTNIDSSTDMGNVFTFFYGLERYIKTSKYNQAIQMIERLKKYHNTNNSFNYYSNVALVYAAMLYKEPKFLHNITPGSSSSLLLIAKGALNGGLNAPEIMNAAKDFNWENTRYIKNNPDVFQKNLENLMKKLYSKDYYPIPQNITDVPMTDICLANISLSSQTITGLATRVPGPLVFSIPDFSKSRNIMTDIYYLLKESHDLTKKSLKIMRKNGNITPKKQIEPTNSRRINPNTGHPMSTDKSIQTAKEMYESTLNIKHDYSIYNDPKIIHDDKVLNRVLPHYFLGDLFYKQGEWDRAEKEWLSIVKLMSEKAATKLAIMYHKENRFKDEISIIKDGIQYGTNNTVYSLSGKLDVRLSKATTSFDRNVTRDKSKGYTLQ</sequence>
<protein>
    <recommendedName>
        <fullName evidence="2">TerB N-terminal domain-containing protein</fullName>
    </recommendedName>
</protein>
<feature type="domain" description="TerB N-terminal" evidence="2">
    <location>
        <begin position="57"/>
        <end position="148"/>
    </location>
</feature>
<dbReference type="RefSeq" id="WP_135374099.1">
    <property type="nucleotide sequence ID" value="NZ_RKLY01000032.1"/>
</dbReference>
<reference evidence="3 4" key="1">
    <citation type="submission" date="2018-10" db="EMBL/GenBank/DDBJ databases">
        <title>Lactobacillus sp. R7 and Lactobacillus sp. R19 isolated from fermented mustard green product of Taiwan.</title>
        <authorList>
            <person name="Lin S.-T."/>
        </authorList>
    </citation>
    <scope>NUCLEOTIDE SEQUENCE [LARGE SCALE GENOMIC DNA]</scope>
    <source>
        <strain evidence="3 4">BCRC 81127</strain>
    </source>
</reference>
<dbReference type="Proteomes" id="UP000298021">
    <property type="component" value="Unassembled WGS sequence"/>
</dbReference>
<dbReference type="AlphaFoldDB" id="A0A4Z0JG92"/>
<organism evidence="3 4">
    <name type="scientific">Companilactobacillus suantsaicola</name>
    <dbReference type="NCBI Taxonomy" id="2487723"/>
    <lineage>
        <taxon>Bacteria</taxon>
        <taxon>Bacillati</taxon>
        <taxon>Bacillota</taxon>
        <taxon>Bacilli</taxon>
        <taxon>Lactobacillales</taxon>
        <taxon>Lactobacillaceae</taxon>
        <taxon>Companilactobacillus</taxon>
    </lineage>
</organism>
<dbReference type="SUPFAM" id="SSF48452">
    <property type="entry name" value="TPR-like"/>
    <property type="match status" value="1"/>
</dbReference>
<evidence type="ECO:0000313" key="4">
    <source>
        <dbReference type="Proteomes" id="UP000298021"/>
    </source>
</evidence>
<gene>
    <name evidence="3" type="ORF">EGT49_10545</name>
</gene>
<keyword evidence="4" id="KW-1185">Reference proteome</keyword>